<feature type="region of interest" description="Disordered" evidence="6">
    <location>
        <begin position="245"/>
        <end position="270"/>
    </location>
</feature>
<feature type="domain" description="Chitin-binding type-2" evidence="8">
    <location>
        <begin position="378"/>
        <end position="436"/>
    </location>
</feature>
<evidence type="ECO:0000256" key="3">
    <source>
        <dbReference type="ARBA" id="ARBA00022737"/>
    </source>
</evidence>
<keyword evidence="5" id="KW-0325">Glycoprotein</keyword>
<feature type="domain" description="Chitin-binding type-2" evidence="8">
    <location>
        <begin position="269"/>
        <end position="327"/>
    </location>
</feature>
<proteinExistence type="predicted"/>
<feature type="compositionally biased region" description="Acidic residues" evidence="6">
    <location>
        <begin position="478"/>
        <end position="497"/>
    </location>
</feature>
<dbReference type="Gene3D" id="2.170.140.10">
    <property type="entry name" value="Chitin binding domain"/>
    <property type="match status" value="6"/>
</dbReference>
<accession>A0AAV8ZT25</accession>
<feature type="compositionally biased region" description="Acidic residues" evidence="6">
    <location>
        <begin position="251"/>
        <end position="263"/>
    </location>
</feature>
<evidence type="ECO:0000256" key="4">
    <source>
        <dbReference type="ARBA" id="ARBA00023157"/>
    </source>
</evidence>
<feature type="region of interest" description="Disordered" evidence="6">
    <location>
        <begin position="328"/>
        <end position="378"/>
    </location>
</feature>
<name>A0AAV8ZT25_9CUCU</name>
<evidence type="ECO:0000256" key="6">
    <source>
        <dbReference type="SAM" id="MobiDB-lite"/>
    </source>
</evidence>
<keyword evidence="2 7" id="KW-0732">Signal</keyword>
<feature type="region of interest" description="Disordered" evidence="6">
    <location>
        <begin position="164"/>
        <end position="186"/>
    </location>
</feature>
<evidence type="ECO:0000313" key="9">
    <source>
        <dbReference type="EMBL" id="KAJ8970581.1"/>
    </source>
</evidence>
<dbReference type="InterPro" id="IPR036508">
    <property type="entry name" value="Chitin-bd_dom_sf"/>
</dbReference>
<dbReference type="SUPFAM" id="SSF57625">
    <property type="entry name" value="Invertebrate chitin-binding proteins"/>
    <property type="match status" value="6"/>
</dbReference>
<evidence type="ECO:0000256" key="7">
    <source>
        <dbReference type="SAM" id="SignalP"/>
    </source>
</evidence>
<feature type="domain" description="Chitin-binding type-2" evidence="8">
    <location>
        <begin position="23"/>
        <end position="65"/>
    </location>
</feature>
<dbReference type="AlphaFoldDB" id="A0AAV8ZT25"/>
<dbReference type="Proteomes" id="UP001162156">
    <property type="component" value="Unassembled WGS sequence"/>
</dbReference>
<comment type="caution">
    <text evidence="9">The sequence shown here is derived from an EMBL/GenBank/DDBJ whole genome shotgun (WGS) entry which is preliminary data.</text>
</comment>
<evidence type="ECO:0000256" key="5">
    <source>
        <dbReference type="ARBA" id="ARBA00023180"/>
    </source>
</evidence>
<evidence type="ECO:0000256" key="2">
    <source>
        <dbReference type="ARBA" id="ARBA00022729"/>
    </source>
</evidence>
<dbReference type="GO" id="GO:0008061">
    <property type="term" value="F:chitin binding"/>
    <property type="evidence" value="ECO:0007669"/>
    <property type="project" value="UniProtKB-KW"/>
</dbReference>
<feature type="domain" description="Chitin-binding type-2" evidence="8">
    <location>
        <begin position="186"/>
        <end position="244"/>
    </location>
</feature>
<feature type="domain" description="Chitin-binding type-2" evidence="8">
    <location>
        <begin position="96"/>
        <end position="154"/>
    </location>
</feature>
<feature type="domain" description="Chitin-binding type-2" evidence="8">
    <location>
        <begin position="531"/>
        <end position="586"/>
    </location>
</feature>
<protein>
    <recommendedName>
        <fullName evidence="8">Chitin-binding type-2 domain-containing protein</fullName>
    </recommendedName>
</protein>
<keyword evidence="3" id="KW-0677">Repeat</keyword>
<dbReference type="InterPro" id="IPR002557">
    <property type="entry name" value="Chitin-bd_dom"/>
</dbReference>
<dbReference type="SMART" id="SM00494">
    <property type="entry name" value="ChtBD2"/>
    <property type="match status" value="6"/>
</dbReference>
<keyword evidence="10" id="KW-1185">Reference proteome</keyword>
<dbReference type="InterPro" id="IPR051940">
    <property type="entry name" value="Chitin_bind-dev_reg"/>
</dbReference>
<evidence type="ECO:0000313" key="10">
    <source>
        <dbReference type="Proteomes" id="UP001162156"/>
    </source>
</evidence>
<gene>
    <name evidence="9" type="ORF">NQ314_001105</name>
</gene>
<organism evidence="9 10">
    <name type="scientific">Rhamnusium bicolor</name>
    <dbReference type="NCBI Taxonomy" id="1586634"/>
    <lineage>
        <taxon>Eukaryota</taxon>
        <taxon>Metazoa</taxon>
        <taxon>Ecdysozoa</taxon>
        <taxon>Arthropoda</taxon>
        <taxon>Hexapoda</taxon>
        <taxon>Insecta</taxon>
        <taxon>Pterygota</taxon>
        <taxon>Neoptera</taxon>
        <taxon>Endopterygota</taxon>
        <taxon>Coleoptera</taxon>
        <taxon>Polyphaga</taxon>
        <taxon>Cucujiformia</taxon>
        <taxon>Chrysomeloidea</taxon>
        <taxon>Cerambycidae</taxon>
        <taxon>Lepturinae</taxon>
        <taxon>Rhagiini</taxon>
        <taxon>Rhamnusium</taxon>
    </lineage>
</organism>
<feature type="region of interest" description="Disordered" evidence="6">
    <location>
        <begin position="437"/>
        <end position="535"/>
    </location>
</feature>
<reference evidence="9" key="1">
    <citation type="journal article" date="2023" name="Insect Mol. Biol.">
        <title>Genome sequencing provides insights into the evolution of gene families encoding plant cell wall-degrading enzymes in longhorned beetles.</title>
        <authorList>
            <person name="Shin N.R."/>
            <person name="Okamura Y."/>
            <person name="Kirsch R."/>
            <person name="Pauchet Y."/>
        </authorList>
    </citation>
    <scope>NUCLEOTIDE SEQUENCE</scope>
    <source>
        <strain evidence="9">RBIC_L_NR</strain>
    </source>
</reference>
<dbReference type="PANTHER" id="PTHR23301:SF0">
    <property type="entry name" value="CHITIN-BINDING TYPE-2 DOMAIN-CONTAINING PROTEIN-RELATED"/>
    <property type="match status" value="1"/>
</dbReference>
<feature type="signal peptide" evidence="7">
    <location>
        <begin position="1"/>
        <end position="16"/>
    </location>
</feature>
<evidence type="ECO:0000259" key="8">
    <source>
        <dbReference type="PROSITE" id="PS50940"/>
    </source>
</evidence>
<feature type="chain" id="PRO_5043350531" description="Chitin-binding type-2 domain-containing protein" evidence="7">
    <location>
        <begin position="17"/>
        <end position="586"/>
    </location>
</feature>
<dbReference type="GO" id="GO:0005576">
    <property type="term" value="C:extracellular region"/>
    <property type="evidence" value="ECO:0007669"/>
    <property type="project" value="InterPro"/>
</dbReference>
<dbReference type="PANTHER" id="PTHR23301">
    <property type="entry name" value="CHITIN BINDING PERITROPHIN-A"/>
    <property type="match status" value="1"/>
</dbReference>
<evidence type="ECO:0000256" key="1">
    <source>
        <dbReference type="ARBA" id="ARBA00022669"/>
    </source>
</evidence>
<sequence length="586" mass="66254">MRYTIAVTLLATLAYAEEKWQPSELCPFPSNEQIRSKYEGDCSKYWECYQGARYTMSCQQGLEYNDVKHRIYVVVYPIYPHDPYDPDAPQEKWQPDIRCPFPSDELTRTKYQGDCERYWECYQGARYTMWCPQGLEYNDVEHRCDAPEIAKCDPDAPVVYPIYPHEPYNPDEPRNPEDPGNDGVPDPLCPYPSHDLVFFPDPTDCTKYLECYDGKRYRMSCPASLYWNDVSNYCDYLENVKCDRTPVNPDIPDDSQPEPEDPSGDLIPDPVCPSSSRDLIFYPDPNDCTKYLECYDGTQYRMSCPATLYWNDVTNNCDYLENVNCNRVPHVPDSPDTPEDPQPGLDAPEDPQPGPDAPENPDEPQPEPENPSGDWAPDPLCPFPSHDLYFFPDPTDCSKYLECYEGNKFRMSCPSNLYWNELTNSCDYLENVKCDRTPDSPDAPDAPDAPDTPDDPQPGTAFAFESDLSFNTCPDAPDTPEDPEPGPDAPDTPEDQEPAPGPDAPEDTDPAPAPDAPDSPDTPEDPDPAPVTLCLNQPDGTYLANPNDCMAYYDCVRGEAVPFRCGIGLRWNQDILNCDYTANVKC</sequence>
<dbReference type="EMBL" id="JANEYF010000334">
    <property type="protein sequence ID" value="KAJ8970581.1"/>
    <property type="molecule type" value="Genomic_DNA"/>
</dbReference>
<keyword evidence="4" id="KW-1015">Disulfide bond</keyword>
<keyword evidence="1" id="KW-0147">Chitin-binding</keyword>
<dbReference type="Pfam" id="PF01607">
    <property type="entry name" value="CBM_14"/>
    <property type="match status" value="6"/>
</dbReference>
<dbReference type="PROSITE" id="PS50940">
    <property type="entry name" value="CHIT_BIND_II"/>
    <property type="match status" value="6"/>
</dbReference>